<feature type="non-terminal residue" evidence="19">
    <location>
        <position position="155"/>
    </location>
</feature>
<evidence type="ECO:0000313" key="20">
    <source>
        <dbReference type="Proteomes" id="UP001208570"/>
    </source>
</evidence>
<comment type="subcellular location">
    <subcellularLocation>
        <location evidence="1">Cytoplasmic vesicle membrane</location>
    </subcellularLocation>
    <subcellularLocation>
        <location evidence="16">Endomembrane system</location>
        <topology evidence="16">Single-pass type I membrane protein</topology>
    </subcellularLocation>
    <subcellularLocation>
        <location evidence="13">Late endosome membrane</location>
        <topology evidence="13">Single-pass membrane protein</topology>
    </subcellularLocation>
    <subcellularLocation>
        <location evidence="2">Lysosome membrane</location>
    </subcellularLocation>
</comment>
<keyword evidence="20" id="KW-1185">Reference proteome</keyword>
<evidence type="ECO:0000256" key="6">
    <source>
        <dbReference type="ARBA" id="ARBA00022753"/>
    </source>
</evidence>
<evidence type="ECO:0000256" key="18">
    <source>
        <dbReference type="SAM" id="Phobius"/>
    </source>
</evidence>
<dbReference type="AlphaFoldDB" id="A0AAD9MXU7"/>
<comment type="similarity">
    <text evidence="3">Belongs to the VOPP1/ECOP family.</text>
</comment>
<name>A0AAD9MXU7_9ANNE</name>
<evidence type="ECO:0000256" key="17">
    <source>
        <dbReference type="SAM" id="MobiDB-lite"/>
    </source>
</evidence>
<dbReference type="InterPro" id="IPR026229">
    <property type="entry name" value="VOPP1"/>
</dbReference>
<accession>A0AAD9MXU7</accession>
<sequence length="155" mass="17305">TYEYCCSGGCCENFITFYRLWYFWFALALVLLFCSGGGYWYHKHYIQQRVIISQSPPATAVVTMTTGHQQPQRTAYITPGDGFVVSRPVADNPPTYSQVVRTPAQYPYSTEAANGGVILNTRAVMYQTSNYGPPPSYESVRNVLPDPGRPAQPIS</sequence>
<evidence type="ECO:0000256" key="10">
    <source>
        <dbReference type="ARBA" id="ARBA00023163"/>
    </source>
</evidence>
<keyword evidence="12" id="KW-0968">Cytoplasmic vesicle</keyword>
<gene>
    <name evidence="19" type="ORF">LSH36_436g06025</name>
</gene>
<reference evidence="19" key="1">
    <citation type="journal article" date="2023" name="Mol. Biol. Evol.">
        <title>Third-Generation Sequencing Reveals the Adaptive Role of the Epigenome in Three Deep-Sea Polychaetes.</title>
        <authorList>
            <person name="Perez M."/>
            <person name="Aroh O."/>
            <person name="Sun Y."/>
            <person name="Lan Y."/>
            <person name="Juniper S.K."/>
            <person name="Young C.R."/>
            <person name="Angers B."/>
            <person name="Qian P.Y."/>
        </authorList>
    </citation>
    <scope>NUCLEOTIDE SEQUENCE</scope>
    <source>
        <strain evidence="19">P08H-3</strain>
    </source>
</reference>
<keyword evidence="4 18" id="KW-0812">Transmembrane</keyword>
<dbReference type="PANTHER" id="PTHR14971">
    <property type="entry name" value="VESICULAR, OVEREXPRESSED IN CANCER, PROSURVIVAL PROTEIN 1"/>
    <property type="match status" value="1"/>
</dbReference>
<evidence type="ECO:0000256" key="7">
    <source>
        <dbReference type="ARBA" id="ARBA00022989"/>
    </source>
</evidence>
<keyword evidence="7 18" id="KW-1133">Transmembrane helix</keyword>
<evidence type="ECO:0000256" key="14">
    <source>
        <dbReference type="ARBA" id="ARBA00035708"/>
    </source>
</evidence>
<proteinExistence type="inferred from homology"/>
<evidence type="ECO:0000256" key="9">
    <source>
        <dbReference type="ARBA" id="ARBA00023136"/>
    </source>
</evidence>
<dbReference type="PANTHER" id="PTHR14971:SF2">
    <property type="entry name" value="VESICULAR, OVEREXPRESSED IN CANCER, PROSURVIVAL PROTEIN 1"/>
    <property type="match status" value="1"/>
</dbReference>
<feature type="transmembrane region" description="Helical" evidence="18">
    <location>
        <begin position="21"/>
        <end position="41"/>
    </location>
</feature>
<evidence type="ECO:0000256" key="2">
    <source>
        <dbReference type="ARBA" id="ARBA00004656"/>
    </source>
</evidence>
<dbReference type="Proteomes" id="UP001208570">
    <property type="component" value="Unassembled WGS sequence"/>
</dbReference>
<dbReference type="GO" id="GO:0005765">
    <property type="term" value="C:lysosomal membrane"/>
    <property type="evidence" value="ECO:0007669"/>
    <property type="project" value="UniProtKB-SubCell"/>
</dbReference>
<keyword evidence="9 18" id="KW-0472">Membrane</keyword>
<evidence type="ECO:0000256" key="1">
    <source>
        <dbReference type="ARBA" id="ARBA00004156"/>
    </source>
</evidence>
<comment type="caution">
    <text evidence="19">The sequence shown here is derived from an EMBL/GenBank/DDBJ whole genome shotgun (WGS) entry which is preliminary data.</text>
</comment>
<evidence type="ECO:0000256" key="12">
    <source>
        <dbReference type="ARBA" id="ARBA00023329"/>
    </source>
</evidence>
<evidence type="ECO:0000256" key="13">
    <source>
        <dbReference type="ARBA" id="ARBA00035628"/>
    </source>
</evidence>
<evidence type="ECO:0000256" key="16">
    <source>
        <dbReference type="ARBA" id="ARBA00046288"/>
    </source>
</evidence>
<keyword evidence="10" id="KW-0804">Transcription</keyword>
<dbReference type="GO" id="GO:0031902">
    <property type="term" value="C:late endosome membrane"/>
    <property type="evidence" value="ECO:0007669"/>
    <property type="project" value="UniProtKB-SubCell"/>
</dbReference>
<keyword evidence="5" id="KW-0732">Signal</keyword>
<evidence type="ECO:0000256" key="4">
    <source>
        <dbReference type="ARBA" id="ARBA00022692"/>
    </source>
</evidence>
<feature type="region of interest" description="Disordered" evidence="17">
    <location>
        <begin position="135"/>
        <end position="155"/>
    </location>
</feature>
<protein>
    <recommendedName>
        <fullName evidence="14">WW domain binding protein VOPP1</fullName>
    </recommendedName>
    <alternativeName>
        <fullName evidence="15">Vesicular, overexpressed in cancer, prosurvival protein 1</fullName>
    </alternativeName>
</protein>
<keyword evidence="6" id="KW-0967">Endosome</keyword>
<keyword evidence="8" id="KW-0805">Transcription regulation</keyword>
<evidence type="ECO:0000313" key="19">
    <source>
        <dbReference type="EMBL" id="KAK2149812.1"/>
    </source>
</evidence>
<keyword evidence="11" id="KW-0458">Lysosome</keyword>
<organism evidence="19 20">
    <name type="scientific">Paralvinella palmiformis</name>
    <dbReference type="NCBI Taxonomy" id="53620"/>
    <lineage>
        <taxon>Eukaryota</taxon>
        <taxon>Metazoa</taxon>
        <taxon>Spiralia</taxon>
        <taxon>Lophotrochozoa</taxon>
        <taxon>Annelida</taxon>
        <taxon>Polychaeta</taxon>
        <taxon>Sedentaria</taxon>
        <taxon>Canalipalpata</taxon>
        <taxon>Terebellida</taxon>
        <taxon>Terebelliformia</taxon>
        <taxon>Alvinellidae</taxon>
        <taxon>Paralvinella</taxon>
    </lineage>
</organism>
<evidence type="ECO:0000256" key="8">
    <source>
        <dbReference type="ARBA" id="ARBA00023015"/>
    </source>
</evidence>
<evidence type="ECO:0000256" key="3">
    <source>
        <dbReference type="ARBA" id="ARBA00006655"/>
    </source>
</evidence>
<evidence type="ECO:0000256" key="11">
    <source>
        <dbReference type="ARBA" id="ARBA00023228"/>
    </source>
</evidence>
<evidence type="ECO:0000256" key="5">
    <source>
        <dbReference type="ARBA" id="ARBA00022729"/>
    </source>
</evidence>
<dbReference type="EMBL" id="JAODUP010000436">
    <property type="protein sequence ID" value="KAK2149812.1"/>
    <property type="molecule type" value="Genomic_DNA"/>
</dbReference>
<evidence type="ECO:0000256" key="15">
    <source>
        <dbReference type="ARBA" id="ARBA00035715"/>
    </source>
</evidence>